<feature type="domain" description="MurNAc-LAA" evidence="3">
    <location>
        <begin position="64"/>
        <end position="198"/>
    </location>
</feature>
<dbReference type="EC" id="3.2.1.-" evidence="4"/>
<accession>A0A6N3I3F2</accession>
<dbReference type="EMBL" id="CACRUH010000101">
    <property type="protein sequence ID" value="VYU83774.1"/>
    <property type="molecule type" value="Genomic_DNA"/>
</dbReference>
<protein>
    <submittedName>
        <fullName evidence="4">Exo-glucosaminidase LytG</fullName>
        <ecNumber evidence="4">3.2.1.-</ecNumber>
    </submittedName>
</protein>
<dbReference type="PANTHER" id="PTHR33308:SF9">
    <property type="entry name" value="PEPTIDOGLYCAN HYDROLASE FLGJ"/>
    <property type="match status" value="1"/>
</dbReference>
<organism evidence="4">
    <name type="scientific">Hungatella hathewayi</name>
    <dbReference type="NCBI Taxonomy" id="154046"/>
    <lineage>
        <taxon>Bacteria</taxon>
        <taxon>Bacillati</taxon>
        <taxon>Bacillota</taxon>
        <taxon>Clostridia</taxon>
        <taxon>Lachnospirales</taxon>
        <taxon>Lachnospiraceae</taxon>
        <taxon>Hungatella</taxon>
    </lineage>
</organism>
<evidence type="ECO:0000313" key="4">
    <source>
        <dbReference type="EMBL" id="VYU83774.1"/>
    </source>
</evidence>
<proteinExistence type="predicted"/>
<gene>
    <name evidence="4" type="primary">lytG</name>
    <name evidence="4" type="ORF">CHLFYP18_04553</name>
</gene>
<dbReference type="Pfam" id="PF01832">
    <property type="entry name" value="Glucosaminidase"/>
    <property type="match status" value="1"/>
</dbReference>
<reference evidence="4" key="1">
    <citation type="submission" date="2019-11" db="EMBL/GenBank/DDBJ databases">
        <authorList>
            <person name="Feng L."/>
        </authorList>
    </citation>
    <scope>NUCLEOTIDE SEQUENCE</scope>
    <source>
        <strain evidence="4">ChathewayiLFYP18</strain>
    </source>
</reference>
<evidence type="ECO:0000256" key="1">
    <source>
        <dbReference type="ARBA" id="ARBA00022801"/>
    </source>
</evidence>
<dbReference type="Gene3D" id="3.40.630.40">
    <property type="entry name" value="Zn-dependent exopeptidases"/>
    <property type="match status" value="1"/>
</dbReference>
<dbReference type="PANTHER" id="PTHR33308">
    <property type="entry name" value="PEPTIDOGLYCAN HYDROLASE FLGJ"/>
    <property type="match status" value="1"/>
</dbReference>
<keyword evidence="4" id="KW-0326">Glycosidase</keyword>
<dbReference type="Gene3D" id="1.10.530.10">
    <property type="match status" value="1"/>
</dbReference>
<dbReference type="AlphaFoldDB" id="A0A6N3I3F2"/>
<sequence length="519" mass="57100">MGKKRICLDPGHYGEKYNAGVVSGYYESATVWKLTQYEKEYLEQMGIEVLVTRSNINENPDLTARGKMAAGCDLFVSNHTNACGTEAVNRAVAIHFTDRNETLVDDQSREFAAQIAKVIQNTMGVDGYQIYSRLSDNDRDGNGKKDDNYYGVLNGSFLAGVPGVIAEHSFHTNTEACKWLMDDSNLRKLAKACAECMASFVGASVTVDTGIQAVELANMADTDIVKRVGELCTADMKNTGILASVSAAQFILESGYGKSVLAQMANNCFGMKCSLSGNTWSGSSWDGTSEYTKETKEYVNGEYVTVTAAFRAYPNVEASIADHSAYLLGAKKGEALRYAGLKGEKDYKKAVQIIKDGGYATAPDYVNKVCSIIEKYNFTAYDQQKQTTAESWYRVRKNWSDAKSQIGAYHSLEYAKTCVDKNPGYSVFDEAGVNVYPENVFAPYMVRVKISDLKMRLGATIDTASVGHIPVGSYTIVEEKYGKVSKSGEEGLWGRIKSEQPYNGKYVPVWICLSYTEKV</sequence>
<dbReference type="SMART" id="SM00646">
    <property type="entry name" value="Ami_3"/>
    <property type="match status" value="1"/>
</dbReference>
<name>A0A6N3I3F2_9FIRM</name>
<keyword evidence="1 4" id="KW-0378">Hydrolase</keyword>
<dbReference type="InterPro" id="IPR002901">
    <property type="entry name" value="MGlyc_endo_b_GlcNAc-like_dom"/>
</dbReference>
<dbReference type="SMART" id="SM00047">
    <property type="entry name" value="LYZ2"/>
    <property type="match status" value="1"/>
</dbReference>
<dbReference type="SUPFAM" id="SSF53187">
    <property type="entry name" value="Zn-dependent exopeptidases"/>
    <property type="match status" value="1"/>
</dbReference>
<dbReference type="GO" id="GO:0016798">
    <property type="term" value="F:hydrolase activity, acting on glycosyl bonds"/>
    <property type="evidence" value="ECO:0007669"/>
    <property type="project" value="UniProtKB-KW"/>
</dbReference>
<dbReference type="RefSeq" id="WP_412126982.1">
    <property type="nucleotide sequence ID" value="NZ_CACRUH010000101.1"/>
</dbReference>
<dbReference type="Gene3D" id="4.10.80.30">
    <property type="entry name" value="DNA polymerase, domain 6"/>
    <property type="match status" value="1"/>
</dbReference>
<dbReference type="CDD" id="cd02696">
    <property type="entry name" value="MurNAc-LAA"/>
    <property type="match status" value="1"/>
</dbReference>
<evidence type="ECO:0000259" key="3">
    <source>
        <dbReference type="SMART" id="SM00646"/>
    </source>
</evidence>
<dbReference type="GO" id="GO:0004040">
    <property type="term" value="F:amidase activity"/>
    <property type="evidence" value="ECO:0007669"/>
    <property type="project" value="InterPro"/>
</dbReference>
<evidence type="ECO:0000259" key="2">
    <source>
        <dbReference type="SMART" id="SM00047"/>
    </source>
</evidence>
<dbReference type="GO" id="GO:0009253">
    <property type="term" value="P:peptidoglycan catabolic process"/>
    <property type="evidence" value="ECO:0007669"/>
    <property type="project" value="InterPro"/>
</dbReference>
<dbReference type="InterPro" id="IPR051056">
    <property type="entry name" value="Glycosyl_Hydrolase_73"/>
</dbReference>
<feature type="domain" description="Mannosyl-glycoprotein endo-beta-N-acetylglucosamidase-like" evidence="2">
    <location>
        <begin position="214"/>
        <end position="382"/>
    </location>
</feature>
<dbReference type="Pfam" id="PF01520">
    <property type="entry name" value="Amidase_3"/>
    <property type="match status" value="1"/>
</dbReference>
<dbReference type="InterPro" id="IPR002508">
    <property type="entry name" value="MurNAc-LAA_cat"/>
</dbReference>
<dbReference type="GO" id="GO:0008745">
    <property type="term" value="F:N-acetylmuramoyl-L-alanine amidase activity"/>
    <property type="evidence" value="ECO:0007669"/>
    <property type="project" value="InterPro"/>
</dbReference>